<comment type="similarity">
    <text evidence="1">Belongs to the bacterial solute-binding protein 1 family.</text>
</comment>
<dbReference type="Proteomes" id="UP001152321">
    <property type="component" value="Unassembled WGS sequence"/>
</dbReference>
<dbReference type="Gene3D" id="3.40.190.10">
    <property type="entry name" value="Periplasmic binding protein-like II"/>
    <property type="match status" value="2"/>
</dbReference>
<sequence>MRLLTLTALMIVSFQAAQADSIKWLGQFPKEQAQPVVELFNSEYAQEAGFTVEYSSSDADVNELLAGVDNKKADLVHLKDADLLNIVSVKGLTTDLNADTLTILPNHLRDTSNQWAGLLKRARIIYYNSDYVSAADVQTYESLGDAKFIDKLCLRQKKAQYTMSFNAFLLGSWGVEKTTRVLNAWAVNSETIPLIEKDLEGVIQTVESGNCWVGVANTYYFMRHLKAVPNTKIVAVMPNQNDIGAHVNVDGITILKSSGKQAQAQVFAKWLLSEKAQATLSQITDKFPANPKVISSSLQKTFGPFKENTTFDLSRITGLKAEALEIATDAGLQ</sequence>
<accession>A0ABT6DM48</accession>
<dbReference type="Pfam" id="PF13416">
    <property type="entry name" value="SBP_bac_8"/>
    <property type="match status" value="1"/>
</dbReference>
<dbReference type="RefSeq" id="WP_277579349.1">
    <property type="nucleotide sequence ID" value="NZ_JANRMI010000005.1"/>
</dbReference>
<name>A0ABT6DM48_9BACT</name>
<feature type="signal peptide" evidence="3">
    <location>
        <begin position="1"/>
        <end position="19"/>
    </location>
</feature>
<comment type="caution">
    <text evidence="4">The sequence shown here is derived from an EMBL/GenBank/DDBJ whole genome shotgun (WGS) entry which is preliminary data.</text>
</comment>
<dbReference type="PANTHER" id="PTHR30006">
    <property type="entry name" value="THIAMINE-BINDING PERIPLASMIC PROTEIN-RELATED"/>
    <property type="match status" value="1"/>
</dbReference>
<evidence type="ECO:0000313" key="5">
    <source>
        <dbReference type="Proteomes" id="UP001152321"/>
    </source>
</evidence>
<evidence type="ECO:0000256" key="1">
    <source>
        <dbReference type="ARBA" id="ARBA00008520"/>
    </source>
</evidence>
<dbReference type="SUPFAM" id="SSF53850">
    <property type="entry name" value="Periplasmic binding protein-like II"/>
    <property type="match status" value="1"/>
</dbReference>
<protein>
    <submittedName>
        <fullName evidence="4">Extracellular solute-binding protein</fullName>
    </submittedName>
</protein>
<organism evidence="4 5">
    <name type="scientific">Bdellovibrio svalbardensis</name>
    <dbReference type="NCBI Taxonomy" id="2972972"/>
    <lineage>
        <taxon>Bacteria</taxon>
        <taxon>Pseudomonadati</taxon>
        <taxon>Bdellovibrionota</taxon>
        <taxon>Bdellovibrionia</taxon>
        <taxon>Bdellovibrionales</taxon>
        <taxon>Pseudobdellovibrionaceae</taxon>
        <taxon>Bdellovibrio</taxon>
    </lineage>
</organism>
<feature type="chain" id="PRO_5046941429" evidence="3">
    <location>
        <begin position="20"/>
        <end position="333"/>
    </location>
</feature>
<gene>
    <name evidence="4" type="ORF">NWE73_15940</name>
</gene>
<evidence type="ECO:0000256" key="3">
    <source>
        <dbReference type="SAM" id="SignalP"/>
    </source>
</evidence>
<dbReference type="EMBL" id="JANRMI010000005">
    <property type="protein sequence ID" value="MDG0817873.1"/>
    <property type="molecule type" value="Genomic_DNA"/>
</dbReference>
<evidence type="ECO:0000313" key="4">
    <source>
        <dbReference type="EMBL" id="MDG0817873.1"/>
    </source>
</evidence>
<dbReference type="PIRSF" id="PIRSF002825">
    <property type="entry name" value="CfbpA"/>
    <property type="match status" value="1"/>
</dbReference>
<reference evidence="4" key="1">
    <citation type="submission" date="2022-08" db="EMBL/GenBank/DDBJ databases">
        <title>Novel Bdellovibrio Species Isolated from Svalbard: Designation Bdellovibrio svalbardensis.</title>
        <authorList>
            <person name="Mitchell R.J."/>
            <person name="Choi S.Y."/>
        </authorList>
    </citation>
    <scope>NUCLEOTIDE SEQUENCE</scope>
    <source>
        <strain evidence="4">PAP01</strain>
    </source>
</reference>
<dbReference type="InterPro" id="IPR026045">
    <property type="entry name" value="Ferric-bd"/>
</dbReference>
<evidence type="ECO:0000256" key="2">
    <source>
        <dbReference type="ARBA" id="ARBA00022729"/>
    </source>
</evidence>
<dbReference type="InterPro" id="IPR006059">
    <property type="entry name" value="SBP"/>
</dbReference>
<keyword evidence="2 3" id="KW-0732">Signal</keyword>
<dbReference type="PANTHER" id="PTHR30006:SF15">
    <property type="entry name" value="IRON-UTILIZATION PERIPLASMIC PROTEIN"/>
    <property type="match status" value="1"/>
</dbReference>
<keyword evidence="5" id="KW-1185">Reference proteome</keyword>
<proteinExistence type="inferred from homology"/>